<evidence type="ECO:0000313" key="2">
    <source>
        <dbReference type="Proteomes" id="UP001247542"/>
    </source>
</evidence>
<accession>A0ABU3I865</accession>
<reference evidence="1 2" key="1">
    <citation type="submission" date="2023-06" db="EMBL/GenBank/DDBJ databases">
        <title>Draft genome sequence of Gleimia hominis type strain CCUG 57540T.</title>
        <authorList>
            <person name="Salva-Serra F."/>
            <person name="Cardew S."/>
            <person name="Jensie Markopoulos S."/>
            <person name="Ohlen M."/>
            <person name="Inganas E."/>
            <person name="Svensson-Stadler L."/>
            <person name="Moore E.R.B."/>
        </authorList>
    </citation>
    <scope>NUCLEOTIDE SEQUENCE [LARGE SCALE GENOMIC DNA]</scope>
    <source>
        <strain evidence="1 2">CCUG 57540</strain>
    </source>
</reference>
<proteinExistence type="predicted"/>
<comment type="caution">
    <text evidence="1">The sequence shown here is derived from an EMBL/GenBank/DDBJ whole genome shotgun (WGS) entry which is preliminary data.</text>
</comment>
<sequence>MFTRLTYIGMAHLHLSRVEVGLTVFGELLDLVDCWRLETGRAQPLRHWFIDDIIPAGI</sequence>
<name>A0ABU3I865_9ACTO</name>
<gene>
    <name evidence="1" type="ORF">QS713_00605</name>
</gene>
<keyword evidence="2" id="KW-1185">Reference proteome</keyword>
<evidence type="ECO:0000313" key="1">
    <source>
        <dbReference type="EMBL" id="MDT3766574.1"/>
    </source>
</evidence>
<dbReference type="EMBL" id="JASXSX010000001">
    <property type="protein sequence ID" value="MDT3766574.1"/>
    <property type="molecule type" value="Genomic_DNA"/>
</dbReference>
<dbReference type="Proteomes" id="UP001247542">
    <property type="component" value="Unassembled WGS sequence"/>
</dbReference>
<protein>
    <submittedName>
        <fullName evidence="1">Uncharacterized protein</fullName>
    </submittedName>
</protein>
<dbReference type="RefSeq" id="WP_313273810.1">
    <property type="nucleotide sequence ID" value="NZ_JASXSX010000001.1"/>
</dbReference>
<organism evidence="1 2">
    <name type="scientific">Gleimia hominis</name>
    <dbReference type="NCBI Taxonomy" id="595468"/>
    <lineage>
        <taxon>Bacteria</taxon>
        <taxon>Bacillati</taxon>
        <taxon>Actinomycetota</taxon>
        <taxon>Actinomycetes</taxon>
        <taxon>Actinomycetales</taxon>
        <taxon>Actinomycetaceae</taxon>
        <taxon>Gleimia</taxon>
    </lineage>
</organism>